<dbReference type="Proteomes" id="UP000254925">
    <property type="component" value="Unassembled WGS sequence"/>
</dbReference>
<protein>
    <submittedName>
        <fullName evidence="1">DUF2939 family protein</fullName>
    </submittedName>
</protein>
<keyword evidence="2" id="KW-1185">Reference proteome</keyword>
<dbReference type="RefSeq" id="WP_114770700.1">
    <property type="nucleotide sequence ID" value="NZ_QQBB01000005.1"/>
</dbReference>
<gene>
    <name evidence="1" type="ORF">DES45_105211</name>
</gene>
<accession>A0A370HJJ5</accession>
<dbReference type="EMBL" id="QQBB01000005">
    <property type="protein sequence ID" value="RDI58688.1"/>
    <property type="molecule type" value="Genomic_DNA"/>
</dbReference>
<comment type="caution">
    <text evidence="1">The sequence shown here is derived from an EMBL/GenBank/DDBJ whole genome shotgun (WGS) entry which is preliminary data.</text>
</comment>
<evidence type="ECO:0000313" key="1">
    <source>
        <dbReference type="EMBL" id="RDI58688.1"/>
    </source>
</evidence>
<dbReference type="OrthoDB" id="8445263at2"/>
<dbReference type="Pfam" id="PF11159">
    <property type="entry name" value="DUF2939"/>
    <property type="match status" value="1"/>
</dbReference>
<dbReference type="AlphaFoldDB" id="A0A370HJJ5"/>
<organism evidence="1 2">
    <name type="scientific">Microvirga subterranea</name>
    <dbReference type="NCBI Taxonomy" id="186651"/>
    <lineage>
        <taxon>Bacteria</taxon>
        <taxon>Pseudomonadati</taxon>
        <taxon>Pseudomonadota</taxon>
        <taxon>Alphaproteobacteria</taxon>
        <taxon>Hyphomicrobiales</taxon>
        <taxon>Methylobacteriaceae</taxon>
        <taxon>Microvirga</taxon>
    </lineage>
</organism>
<proteinExistence type="predicted"/>
<sequence length="206" mass="22746">MVWTLRITVLLFIAWLAFLISPFIALYDLSQAVEAKDVGRVTERVNFRALRTSLSQQIAGAYLQTPAAKEFGELDRRAATNAGALIVNPIVEKLVTPEALIDLLEDGWPQGVSGRPRGTSANDGAAQPFKVGFDSLSQAWRLFITSEGQGFRSVTIPLPPDLEKDKQFRVTMRLSGFTWRVTGLEIPQALRRQLVRRAPSAAAIPE</sequence>
<reference evidence="1 2" key="1">
    <citation type="submission" date="2018-07" db="EMBL/GenBank/DDBJ databases">
        <title>Genomic Encyclopedia of Type Strains, Phase IV (KMG-IV): sequencing the most valuable type-strain genomes for metagenomic binning, comparative biology and taxonomic classification.</title>
        <authorList>
            <person name="Goeker M."/>
        </authorList>
    </citation>
    <scope>NUCLEOTIDE SEQUENCE [LARGE SCALE GENOMIC DNA]</scope>
    <source>
        <strain evidence="1 2">DSM 14364</strain>
    </source>
</reference>
<dbReference type="InterPro" id="IPR021330">
    <property type="entry name" value="DUF2939"/>
</dbReference>
<name>A0A370HJJ5_9HYPH</name>
<evidence type="ECO:0000313" key="2">
    <source>
        <dbReference type="Proteomes" id="UP000254925"/>
    </source>
</evidence>